<comment type="similarity">
    <text evidence="1">Belongs to the short-chain dehydrogenases/reductases (SDR) family.</text>
</comment>
<dbReference type="GO" id="GO:0016491">
    <property type="term" value="F:oxidoreductase activity"/>
    <property type="evidence" value="ECO:0007669"/>
    <property type="project" value="UniProtKB-KW"/>
</dbReference>
<dbReference type="PANTHER" id="PTHR43669:SF11">
    <property type="entry name" value="SHORT-CHAIN DEHYDROGENASE_OXIDOREDUCTASE"/>
    <property type="match status" value="1"/>
</dbReference>
<evidence type="ECO:0000256" key="2">
    <source>
        <dbReference type="ARBA" id="ARBA00023002"/>
    </source>
</evidence>
<name>A0AAE0KJG8_9PEZI</name>
<comment type="caution">
    <text evidence="3">The sequence shown here is derived from an EMBL/GenBank/DDBJ whole genome shotgun (WGS) entry which is preliminary data.</text>
</comment>
<reference evidence="3" key="1">
    <citation type="journal article" date="2023" name="Mol. Phylogenet. Evol.">
        <title>Genome-scale phylogeny and comparative genomics of the fungal order Sordariales.</title>
        <authorList>
            <person name="Hensen N."/>
            <person name="Bonometti L."/>
            <person name="Westerberg I."/>
            <person name="Brannstrom I.O."/>
            <person name="Guillou S."/>
            <person name="Cros-Aarteil S."/>
            <person name="Calhoun S."/>
            <person name="Haridas S."/>
            <person name="Kuo A."/>
            <person name="Mondo S."/>
            <person name="Pangilinan J."/>
            <person name="Riley R."/>
            <person name="LaButti K."/>
            <person name="Andreopoulos B."/>
            <person name="Lipzen A."/>
            <person name="Chen C."/>
            <person name="Yan M."/>
            <person name="Daum C."/>
            <person name="Ng V."/>
            <person name="Clum A."/>
            <person name="Steindorff A."/>
            <person name="Ohm R.A."/>
            <person name="Martin F."/>
            <person name="Silar P."/>
            <person name="Natvig D.O."/>
            <person name="Lalanne C."/>
            <person name="Gautier V."/>
            <person name="Ament-Velasquez S.L."/>
            <person name="Kruys A."/>
            <person name="Hutchinson M.I."/>
            <person name="Powell A.J."/>
            <person name="Barry K."/>
            <person name="Miller A.N."/>
            <person name="Grigoriev I.V."/>
            <person name="Debuchy R."/>
            <person name="Gladieux P."/>
            <person name="Hiltunen Thoren M."/>
            <person name="Johannesson H."/>
        </authorList>
    </citation>
    <scope>NUCLEOTIDE SEQUENCE</scope>
    <source>
        <strain evidence="3">CBS 958.72</strain>
    </source>
</reference>
<dbReference type="PRINTS" id="PR00081">
    <property type="entry name" value="GDHRDH"/>
</dbReference>
<accession>A0AAE0KJG8</accession>
<dbReference type="Pfam" id="PF00106">
    <property type="entry name" value="adh_short"/>
    <property type="match status" value="1"/>
</dbReference>
<dbReference type="SUPFAM" id="SSF51735">
    <property type="entry name" value="NAD(P)-binding Rossmann-fold domains"/>
    <property type="match status" value="1"/>
</dbReference>
<dbReference type="Proteomes" id="UP001287356">
    <property type="component" value="Unassembled WGS sequence"/>
</dbReference>
<reference evidence="3" key="2">
    <citation type="submission" date="2023-06" db="EMBL/GenBank/DDBJ databases">
        <authorList>
            <consortium name="Lawrence Berkeley National Laboratory"/>
            <person name="Haridas S."/>
            <person name="Hensen N."/>
            <person name="Bonometti L."/>
            <person name="Westerberg I."/>
            <person name="Brannstrom I.O."/>
            <person name="Guillou S."/>
            <person name="Cros-Aarteil S."/>
            <person name="Calhoun S."/>
            <person name="Kuo A."/>
            <person name="Mondo S."/>
            <person name="Pangilinan J."/>
            <person name="Riley R."/>
            <person name="Labutti K."/>
            <person name="Andreopoulos B."/>
            <person name="Lipzen A."/>
            <person name="Chen C."/>
            <person name="Yanf M."/>
            <person name="Daum C."/>
            <person name="Ng V."/>
            <person name="Clum A."/>
            <person name="Steindorff A."/>
            <person name="Ohm R."/>
            <person name="Martin F."/>
            <person name="Silar P."/>
            <person name="Natvig D."/>
            <person name="Lalanne C."/>
            <person name="Gautier V."/>
            <person name="Ament-Velasquez S.L."/>
            <person name="Kruys A."/>
            <person name="Hutchinson M.I."/>
            <person name="Powell A.J."/>
            <person name="Barry K."/>
            <person name="Miller A.N."/>
            <person name="Grigoriev I.V."/>
            <person name="Debuchy R."/>
            <person name="Gladieux P."/>
            <person name="Thoren M.H."/>
            <person name="Johannesson H."/>
        </authorList>
    </citation>
    <scope>NUCLEOTIDE SEQUENCE</scope>
    <source>
        <strain evidence="3">CBS 958.72</strain>
    </source>
</reference>
<dbReference type="PANTHER" id="PTHR43669">
    <property type="entry name" value="5-KETO-D-GLUCONATE 5-REDUCTASE"/>
    <property type="match status" value="1"/>
</dbReference>
<evidence type="ECO:0000313" key="3">
    <source>
        <dbReference type="EMBL" id="KAK3376985.1"/>
    </source>
</evidence>
<dbReference type="InterPro" id="IPR002347">
    <property type="entry name" value="SDR_fam"/>
</dbReference>
<keyword evidence="2" id="KW-0560">Oxidoreductase</keyword>
<keyword evidence="4" id="KW-1185">Reference proteome</keyword>
<dbReference type="AlphaFoldDB" id="A0AAE0KJG8"/>
<protein>
    <submittedName>
        <fullName evidence="3">NADP-dependent dehydrogenase-like protein</fullName>
    </submittedName>
</protein>
<gene>
    <name evidence="3" type="ORF">B0T24DRAFT_701035</name>
</gene>
<dbReference type="Gene3D" id="3.40.50.720">
    <property type="entry name" value="NAD(P)-binding Rossmann-like Domain"/>
    <property type="match status" value="1"/>
</dbReference>
<dbReference type="EMBL" id="JAULSN010000003">
    <property type="protein sequence ID" value="KAK3376985.1"/>
    <property type="molecule type" value="Genomic_DNA"/>
</dbReference>
<organism evidence="3 4">
    <name type="scientific">Lasiosphaeria ovina</name>
    <dbReference type="NCBI Taxonomy" id="92902"/>
    <lineage>
        <taxon>Eukaryota</taxon>
        <taxon>Fungi</taxon>
        <taxon>Dikarya</taxon>
        <taxon>Ascomycota</taxon>
        <taxon>Pezizomycotina</taxon>
        <taxon>Sordariomycetes</taxon>
        <taxon>Sordariomycetidae</taxon>
        <taxon>Sordariales</taxon>
        <taxon>Lasiosphaeriaceae</taxon>
        <taxon>Lasiosphaeria</taxon>
    </lineage>
</organism>
<sequence length="276" mass="29798">MASPYKKVLIIGATSGIGLELAEHLVRDGAVVIAAGRRRDRLDAFVSKHGAGKAFGEVLDLADINSLPSFVQSITETHPDLDCAVFNAGVQNIMDFTRPHTVDLAKIQREVTVNYISIVALTHGFLPFFQAKAARGETVAIVYTSTSLIAVPYPPAINYCASKAALRSFVLSVREQLKRRVTEDSPRAVKLVEIITPLVQTDLHAGQPGWAPDFNPGMPVAPFVDAVVAGLAAGDEIIAVGPAQAIYDEFEAERGRRVRPHWDMIRGHLGGAHQFA</sequence>
<evidence type="ECO:0000313" key="4">
    <source>
        <dbReference type="Proteomes" id="UP001287356"/>
    </source>
</evidence>
<evidence type="ECO:0000256" key="1">
    <source>
        <dbReference type="ARBA" id="ARBA00006484"/>
    </source>
</evidence>
<proteinExistence type="inferred from homology"/>
<dbReference type="InterPro" id="IPR036291">
    <property type="entry name" value="NAD(P)-bd_dom_sf"/>
</dbReference>